<keyword evidence="1" id="KW-0732">Signal</keyword>
<organism evidence="3 4">
    <name type="scientific">Paenibacillus protaetiae</name>
    <dbReference type="NCBI Taxonomy" id="2509456"/>
    <lineage>
        <taxon>Bacteria</taxon>
        <taxon>Bacillati</taxon>
        <taxon>Bacillota</taxon>
        <taxon>Bacilli</taxon>
        <taxon>Bacillales</taxon>
        <taxon>Paenibacillaceae</taxon>
        <taxon>Paenibacillus</taxon>
    </lineage>
</organism>
<dbReference type="OrthoDB" id="1715058at2"/>
<dbReference type="Proteomes" id="UP000293568">
    <property type="component" value="Chromosome"/>
</dbReference>
<evidence type="ECO:0000313" key="3">
    <source>
        <dbReference type="EMBL" id="QAY65128.1"/>
    </source>
</evidence>
<protein>
    <recommendedName>
        <fullName evidence="2">GerMN domain-containing protein</fullName>
    </recommendedName>
</protein>
<dbReference type="RefSeq" id="WP_129437385.1">
    <property type="nucleotide sequence ID" value="NZ_CP035492.1"/>
</dbReference>
<dbReference type="EMBL" id="CP035492">
    <property type="protein sequence ID" value="QAY65128.1"/>
    <property type="molecule type" value="Genomic_DNA"/>
</dbReference>
<dbReference type="KEGG" id="pprt:ET464_00720"/>
<feature type="signal peptide" evidence="1">
    <location>
        <begin position="1"/>
        <end position="23"/>
    </location>
</feature>
<dbReference type="Pfam" id="PF10646">
    <property type="entry name" value="Germane"/>
    <property type="match status" value="2"/>
</dbReference>
<evidence type="ECO:0000313" key="4">
    <source>
        <dbReference type="Proteomes" id="UP000293568"/>
    </source>
</evidence>
<feature type="chain" id="PRO_5038839811" description="GerMN domain-containing protein" evidence="1">
    <location>
        <begin position="24"/>
        <end position="357"/>
    </location>
</feature>
<proteinExistence type="predicted"/>
<accession>A0A4P6F408</accession>
<reference evidence="3 4" key="1">
    <citation type="submission" date="2019-01" db="EMBL/GenBank/DDBJ databases">
        <title>Genome sequencing of strain FW100M-2.</title>
        <authorList>
            <person name="Heo J."/>
            <person name="Kim S.-J."/>
            <person name="Kim J.-S."/>
            <person name="Hong S.-B."/>
            <person name="Kwon S.-W."/>
        </authorList>
    </citation>
    <scope>NUCLEOTIDE SEQUENCE [LARGE SCALE GENOMIC DNA]</scope>
    <source>
        <strain evidence="3 4">FW100M-2</strain>
    </source>
</reference>
<dbReference type="SMART" id="SM00909">
    <property type="entry name" value="Germane"/>
    <property type="match status" value="2"/>
</dbReference>
<sequence length="357" mass="38393">MNQTRWIRRAAISGVLAIPLLTAGCGLFSQETSSIDPPQGVLAEEEGLSDAPTISTVLDDADDMQGDLSQITVYLQDGNGYLAPVSIASKLDKSEAAGQRALELLVDGGTYSSQIPDGFRAMLPQGTVINQFKVDAEKKLAQVDLSQQFVSYNPQDERPMVEAITWTLTAIPGIEKVELSVDGQRLTEMPEEGYPLDQDLTRAIGINLETGNGVSISQSTPVTLYFSSTTADNEQYYVPVTRLISSTSTPAQAAIEELIAGPLDGDQLTAVVTPDYQVKSVETKDDIVTVDLEDSSYEAGQPVPEELLLAVILSATENTGASQVQIRLNGDTNIVDEFNNSYSEPVSRPHHVNAIKA</sequence>
<dbReference type="InterPro" id="IPR019606">
    <property type="entry name" value="GerMN"/>
</dbReference>
<feature type="domain" description="GerMN" evidence="2">
    <location>
        <begin position="251"/>
        <end position="337"/>
    </location>
</feature>
<dbReference type="AlphaFoldDB" id="A0A4P6F408"/>
<evidence type="ECO:0000259" key="2">
    <source>
        <dbReference type="SMART" id="SM00909"/>
    </source>
</evidence>
<gene>
    <name evidence="3" type="ORF">ET464_00720</name>
</gene>
<dbReference type="PROSITE" id="PS51257">
    <property type="entry name" value="PROKAR_LIPOPROTEIN"/>
    <property type="match status" value="1"/>
</dbReference>
<name>A0A4P6F408_9BACL</name>
<evidence type="ECO:0000256" key="1">
    <source>
        <dbReference type="SAM" id="SignalP"/>
    </source>
</evidence>
<feature type="domain" description="GerMN" evidence="2">
    <location>
        <begin position="98"/>
        <end position="190"/>
    </location>
</feature>
<keyword evidence="4" id="KW-1185">Reference proteome</keyword>